<reference evidence="2" key="1">
    <citation type="journal article" date="2020" name="Nature">
        <title>Giant virus diversity and host interactions through global metagenomics.</title>
        <authorList>
            <person name="Schulz F."/>
            <person name="Roux S."/>
            <person name="Paez-Espino D."/>
            <person name="Jungbluth S."/>
            <person name="Walsh D.A."/>
            <person name="Denef V.J."/>
            <person name="McMahon K.D."/>
            <person name="Konstantinidis K.T."/>
            <person name="Eloe-Fadrosh E.A."/>
            <person name="Kyrpides N.C."/>
            <person name="Woyke T."/>
        </authorList>
    </citation>
    <scope>NUCLEOTIDE SEQUENCE</scope>
    <source>
        <strain evidence="2">GVMAG-S-1101161-73</strain>
    </source>
</reference>
<feature type="transmembrane region" description="Helical" evidence="1">
    <location>
        <begin position="41"/>
        <end position="59"/>
    </location>
</feature>
<feature type="transmembrane region" description="Helical" evidence="1">
    <location>
        <begin position="6"/>
        <end position="29"/>
    </location>
</feature>
<evidence type="ECO:0000313" key="2">
    <source>
        <dbReference type="EMBL" id="QHS80965.1"/>
    </source>
</evidence>
<sequence>MLNTLNVLFILTLVQLWWIAIWGLAYMIIDTVAGTSKIREIGIYIGMLIFTMMILHLNPQMVERL</sequence>
<organism evidence="2">
    <name type="scientific">viral metagenome</name>
    <dbReference type="NCBI Taxonomy" id="1070528"/>
    <lineage>
        <taxon>unclassified sequences</taxon>
        <taxon>metagenomes</taxon>
        <taxon>organismal metagenomes</taxon>
    </lineage>
</organism>
<name>A0A6C0ANU4_9ZZZZ</name>
<keyword evidence="1" id="KW-0472">Membrane</keyword>
<keyword evidence="1" id="KW-0812">Transmembrane</keyword>
<keyword evidence="1" id="KW-1133">Transmembrane helix</keyword>
<dbReference type="EMBL" id="MN740728">
    <property type="protein sequence ID" value="QHS80965.1"/>
    <property type="molecule type" value="Genomic_DNA"/>
</dbReference>
<dbReference type="AlphaFoldDB" id="A0A6C0ANU4"/>
<proteinExistence type="predicted"/>
<protein>
    <submittedName>
        <fullName evidence="2">Uncharacterized protein</fullName>
    </submittedName>
</protein>
<evidence type="ECO:0000256" key="1">
    <source>
        <dbReference type="SAM" id="Phobius"/>
    </source>
</evidence>
<accession>A0A6C0ANU4</accession>